<evidence type="ECO:0000313" key="3">
    <source>
        <dbReference type="Proteomes" id="UP001597557"/>
    </source>
</evidence>
<feature type="signal peptide" evidence="1">
    <location>
        <begin position="1"/>
        <end position="18"/>
    </location>
</feature>
<organism evidence="2 3">
    <name type="scientific">Mucilaginibacter ximonensis</name>
    <dbReference type="NCBI Taxonomy" id="538021"/>
    <lineage>
        <taxon>Bacteria</taxon>
        <taxon>Pseudomonadati</taxon>
        <taxon>Bacteroidota</taxon>
        <taxon>Sphingobacteriia</taxon>
        <taxon>Sphingobacteriales</taxon>
        <taxon>Sphingobacteriaceae</taxon>
        <taxon>Mucilaginibacter</taxon>
    </lineage>
</organism>
<reference evidence="3" key="1">
    <citation type="journal article" date="2019" name="Int. J. Syst. Evol. Microbiol.">
        <title>The Global Catalogue of Microorganisms (GCM) 10K type strain sequencing project: providing services to taxonomists for standard genome sequencing and annotation.</title>
        <authorList>
            <consortium name="The Broad Institute Genomics Platform"/>
            <consortium name="The Broad Institute Genome Sequencing Center for Infectious Disease"/>
            <person name="Wu L."/>
            <person name="Ma J."/>
        </authorList>
    </citation>
    <scope>NUCLEOTIDE SEQUENCE [LARGE SCALE GENOMIC DNA]</scope>
    <source>
        <strain evidence="3">KCTC 22437</strain>
    </source>
</reference>
<evidence type="ECO:0008006" key="4">
    <source>
        <dbReference type="Google" id="ProtNLM"/>
    </source>
</evidence>
<protein>
    <recommendedName>
        <fullName evidence="4">DUF5017 domain-containing protein</fullName>
    </recommendedName>
</protein>
<dbReference type="Proteomes" id="UP001597557">
    <property type="component" value="Unassembled WGS sequence"/>
</dbReference>
<dbReference type="RefSeq" id="WP_377182549.1">
    <property type="nucleotide sequence ID" value="NZ_JBHUPD010000001.1"/>
</dbReference>
<evidence type="ECO:0000256" key="1">
    <source>
        <dbReference type="SAM" id="SignalP"/>
    </source>
</evidence>
<dbReference type="PROSITE" id="PS51257">
    <property type="entry name" value="PROKAR_LIPOPROTEIN"/>
    <property type="match status" value="1"/>
</dbReference>
<evidence type="ECO:0000313" key="2">
    <source>
        <dbReference type="EMBL" id="MFD2871653.1"/>
    </source>
</evidence>
<proteinExistence type="predicted"/>
<keyword evidence="3" id="KW-1185">Reference proteome</keyword>
<gene>
    <name evidence="2" type="ORF">ACFS5N_04170</name>
</gene>
<accession>A0ABW5Y8Q4</accession>
<name>A0ABW5Y8Q4_9SPHI</name>
<feature type="chain" id="PRO_5047345162" description="DUF5017 domain-containing protein" evidence="1">
    <location>
        <begin position="19"/>
        <end position="394"/>
    </location>
</feature>
<dbReference type="EMBL" id="JBHUPD010000001">
    <property type="protein sequence ID" value="MFD2871653.1"/>
    <property type="molecule type" value="Genomic_DNA"/>
</dbReference>
<comment type="caution">
    <text evidence="2">The sequence shown here is derived from an EMBL/GenBank/DDBJ whole genome shotgun (WGS) entry which is preliminary data.</text>
</comment>
<keyword evidence="1" id="KW-0732">Signal</keyword>
<sequence>MKKIHYLLAAAAMVLVSACNPLDKTYKQIGDLPAPTASAVTASITLTAADYALAPKGSYAVKGLSFKSIDSAKLQIPTILAAKYPTYGNGSSILVTYANAPTTIKLADSVYSNVAYTVVNPTDYVAASSVTGTTFKDYNDAQVLLFLQYKYPNPVANQLSVLTYQYFQSGVTPSSGVTTTDSFIYLNGVWTKIYTVSAAQYASVGHSTYNQFVVGDAPATIVGYINIFLKNDPKIAPTAKYGDVQYVSYNYYTSSTKVTSQRVQAVTFDGTNWVTTALPTTPLSFVKTNGVWVADNTVTLKLATADYKFIAAIPGVASDAAMANLNSFGNFNIQGGTTSWTDAQINNGIIALLKSKYPAAAVNQKFVVTYAAYNGSNITVTKTFVYDGTTFKVQ</sequence>